<feature type="transmembrane region" description="Helical" evidence="7">
    <location>
        <begin position="107"/>
        <end position="125"/>
    </location>
</feature>
<keyword evidence="6 7" id="KW-0472">Membrane</keyword>
<feature type="transmembrane region" description="Helical" evidence="7">
    <location>
        <begin position="316"/>
        <end position="336"/>
    </location>
</feature>
<evidence type="ECO:0000313" key="9">
    <source>
        <dbReference type="Proteomes" id="UP000234420"/>
    </source>
</evidence>
<feature type="transmembrane region" description="Helical" evidence="7">
    <location>
        <begin position="342"/>
        <end position="360"/>
    </location>
</feature>
<feature type="transmembrane region" description="Helical" evidence="7">
    <location>
        <begin position="154"/>
        <end position="171"/>
    </location>
</feature>
<comment type="caution">
    <text evidence="8">The sequence shown here is derived from an EMBL/GenBank/DDBJ whole genome shotgun (WGS) entry which is preliminary data.</text>
</comment>
<feature type="transmembrane region" description="Helical" evidence="7">
    <location>
        <begin position="250"/>
        <end position="274"/>
    </location>
</feature>
<evidence type="ECO:0000256" key="2">
    <source>
        <dbReference type="ARBA" id="ARBA00005262"/>
    </source>
</evidence>
<dbReference type="InterPro" id="IPR003370">
    <property type="entry name" value="Chromate_transpt"/>
</dbReference>
<dbReference type="RefSeq" id="WP_101767807.1">
    <property type="nucleotide sequence ID" value="NZ_BPPU01000002.1"/>
</dbReference>
<comment type="subcellular location">
    <subcellularLocation>
        <location evidence="1">Cell membrane</location>
        <topology evidence="1">Multi-pass membrane protein</topology>
    </subcellularLocation>
</comment>
<dbReference type="AlphaFoldDB" id="A0A2N4UVW7"/>
<evidence type="ECO:0000256" key="3">
    <source>
        <dbReference type="ARBA" id="ARBA00022475"/>
    </source>
</evidence>
<evidence type="ECO:0000256" key="7">
    <source>
        <dbReference type="SAM" id="Phobius"/>
    </source>
</evidence>
<organism evidence="8 9">
    <name type="scientific">Photobacterium carnosum</name>
    <dbReference type="NCBI Taxonomy" id="2023717"/>
    <lineage>
        <taxon>Bacteria</taxon>
        <taxon>Pseudomonadati</taxon>
        <taxon>Pseudomonadota</taxon>
        <taxon>Gammaproteobacteria</taxon>
        <taxon>Vibrionales</taxon>
        <taxon>Vibrionaceae</taxon>
        <taxon>Photobacterium</taxon>
    </lineage>
</organism>
<evidence type="ECO:0000313" key="8">
    <source>
        <dbReference type="EMBL" id="PLC59143.1"/>
    </source>
</evidence>
<dbReference type="PANTHER" id="PTHR33567">
    <property type="entry name" value="CHROMATE ION TRANSPORTER (EUROFUNG)"/>
    <property type="match status" value="1"/>
</dbReference>
<keyword evidence="4 7" id="KW-0812">Transmembrane</keyword>
<feature type="transmembrane region" description="Helical" evidence="7">
    <location>
        <begin position="6"/>
        <end position="26"/>
    </location>
</feature>
<name>A0A2N4UVW7_9GAMM</name>
<gene>
    <name evidence="8" type="ORF">CIK00_04960</name>
</gene>
<evidence type="ECO:0000256" key="1">
    <source>
        <dbReference type="ARBA" id="ARBA00004651"/>
    </source>
</evidence>
<dbReference type="PIRSF" id="PIRSF004810">
    <property type="entry name" value="ChrA"/>
    <property type="match status" value="1"/>
</dbReference>
<feature type="transmembrane region" description="Helical" evidence="7">
    <location>
        <begin position="219"/>
        <end position="238"/>
    </location>
</feature>
<feature type="transmembrane region" description="Helical" evidence="7">
    <location>
        <begin position="132"/>
        <end position="148"/>
    </location>
</feature>
<dbReference type="InterPro" id="IPR014047">
    <property type="entry name" value="Chr_Tranpt_l_chain"/>
</dbReference>
<feature type="transmembrane region" description="Helical" evidence="7">
    <location>
        <begin position="191"/>
        <end position="207"/>
    </location>
</feature>
<sequence length="383" mass="41465">MITVFWQFLILGLCSFGGPAAHIGYFQQAFVVKKKWLSDKDFTQAIALCQFLPGPASSQLGMYIGYKKAGYLGSIAAFIGFTLPSFSLLTFLAIANNTFGNSVIVEHIITAAKLLAVVVIADALWGMAKKSLTSIPTVATTLLTMIWLMFSHGLLGQIIPIVVASLIGYLWSFKVQTTIDNVRVKPIRPHMGLLSVFVGLFILLPLMPATNDNVKLLTIFYQAGSFVFGGGHVVLPLLQPMLAGMVTDNTFLSAYASAQLVPGPMFTMASYLGASAMPTMPIWGSLIATIAVFLPGSLLLFAFLPAWKALFSHPRLIHAIVLINACVVGLLGYAFINPVIISSIKSIIDIIAVIVGYILIKKYQSPVWVVAILLFLYVSIINQ</sequence>
<evidence type="ECO:0000256" key="6">
    <source>
        <dbReference type="ARBA" id="ARBA00023136"/>
    </source>
</evidence>
<feature type="transmembrane region" description="Helical" evidence="7">
    <location>
        <begin position="280"/>
        <end position="304"/>
    </location>
</feature>
<dbReference type="Proteomes" id="UP000234420">
    <property type="component" value="Unassembled WGS sequence"/>
</dbReference>
<feature type="transmembrane region" description="Helical" evidence="7">
    <location>
        <begin position="367"/>
        <end position="382"/>
    </location>
</feature>
<dbReference type="GO" id="GO:0005886">
    <property type="term" value="C:plasma membrane"/>
    <property type="evidence" value="ECO:0007669"/>
    <property type="project" value="UniProtKB-SubCell"/>
</dbReference>
<feature type="transmembrane region" description="Helical" evidence="7">
    <location>
        <begin position="69"/>
        <end position="95"/>
    </location>
</feature>
<protein>
    <submittedName>
        <fullName evidence="8">Chorismate-binding protein</fullName>
    </submittedName>
</protein>
<keyword evidence="9" id="KW-1185">Reference proteome</keyword>
<comment type="similarity">
    <text evidence="2">Belongs to the chromate ion transporter (CHR) (TC 2.A.51) family.</text>
</comment>
<keyword evidence="3" id="KW-1003">Cell membrane</keyword>
<dbReference type="EMBL" id="NPIB01000003">
    <property type="protein sequence ID" value="PLC59143.1"/>
    <property type="molecule type" value="Genomic_DNA"/>
</dbReference>
<accession>A0A2N4UVW7</accession>
<dbReference type="NCBIfam" id="TIGR00937">
    <property type="entry name" value="2A51"/>
    <property type="match status" value="1"/>
</dbReference>
<dbReference type="GO" id="GO:0015109">
    <property type="term" value="F:chromate transmembrane transporter activity"/>
    <property type="evidence" value="ECO:0007669"/>
    <property type="project" value="InterPro"/>
</dbReference>
<evidence type="ECO:0000256" key="5">
    <source>
        <dbReference type="ARBA" id="ARBA00022989"/>
    </source>
</evidence>
<keyword evidence="5 7" id="KW-1133">Transmembrane helix</keyword>
<dbReference type="Pfam" id="PF02417">
    <property type="entry name" value="Chromate_transp"/>
    <property type="match status" value="2"/>
</dbReference>
<evidence type="ECO:0000256" key="4">
    <source>
        <dbReference type="ARBA" id="ARBA00022692"/>
    </source>
</evidence>
<proteinExistence type="inferred from homology"/>
<reference evidence="8 9" key="1">
    <citation type="journal article" date="2018" name="Syst. Appl. Microbiol.">
        <title>Photobacterium carnosum sp. nov., isolated from spoiled modified atmosphere packaged poultry meat.</title>
        <authorList>
            <person name="Hilgarth M."/>
            <person name="Fuertes S."/>
            <person name="Ehrmann M."/>
            <person name="Vogel R.F."/>
        </authorList>
    </citation>
    <scope>NUCLEOTIDE SEQUENCE [LARGE SCALE GENOMIC DNA]</scope>
    <source>
        <strain evidence="8 9">TMW 2.2021</strain>
    </source>
</reference>
<dbReference type="PANTHER" id="PTHR33567:SF3">
    <property type="entry name" value="CHROMATE ION TRANSPORTER (EUROFUNG)"/>
    <property type="match status" value="1"/>
</dbReference>